<keyword evidence="2 4" id="KW-0689">Ribosomal protein</keyword>
<comment type="similarity">
    <text evidence="1 4">Belongs to the bacterial ribosomal protein bL35 family.</text>
</comment>
<evidence type="ECO:0000256" key="5">
    <source>
        <dbReference type="SAM" id="MobiDB-lite"/>
    </source>
</evidence>
<dbReference type="PROSITE" id="PS00936">
    <property type="entry name" value="RIBOSOMAL_L35"/>
    <property type="match status" value="1"/>
</dbReference>
<dbReference type="GO" id="GO:0006412">
    <property type="term" value="P:translation"/>
    <property type="evidence" value="ECO:0007669"/>
    <property type="project" value="InterPro"/>
</dbReference>
<feature type="region of interest" description="Disordered" evidence="5">
    <location>
        <begin position="76"/>
        <end position="97"/>
    </location>
</feature>
<dbReference type="FunFam" id="4.10.410.60:FF:000001">
    <property type="entry name" value="50S ribosomal protein L35"/>
    <property type="match status" value="1"/>
</dbReference>
<gene>
    <name evidence="6" type="ORF">POBO1169_LOCUS636</name>
</gene>
<protein>
    <recommendedName>
        <fullName evidence="4">50S ribosomal protein L35</fullName>
    </recommendedName>
</protein>
<evidence type="ECO:0000256" key="3">
    <source>
        <dbReference type="ARBA" id="ARBA00023274"/>
    </source>
</evidence>
<evidence type="ECO:0000256" key="2">
    <source>
        <dbReference type="ARBA" id="ARBA00022980"/>
    </source>
</evidence>
<keyword evidence="3 4" id="KW-0687">Ribonucleoprotein</keyword>
<dbReference type="NCBIfam" id="TIGR00001">
    <property type="entry name" value="rpmI_bact"/>
    <property type="match status" value="1"/>
</dbReference>
<dbReference type="GO" id="GO:0003735">
    <property type="term" value="F:structural constituent of ribosome"/>
    <property type="evidence" value="ECO:0007669"/>
    <property type="project" value="InterPro"/>
</dbReference>
<dbReference type="GO" id="GO:0015934">
    <property type="term" value="C:large ribosomal subunit"/>
    <property type="evidence" value="ECO:0007669"/>
    <property type="project" value="TreeGrafter"/>
</dbReference>
<dbReference type="EMBL" id="HBFA01001330">
    <property type="protein sequence ID" value="CAD8648585.1"/>
    <property type="molecule type" value="Transcribed_RNA"/>
</dbReference>
<dbReference type="AlphaFoldDB" id="A0A7S0QUA2"/>
<dbReference type="HAMAP" id="MF_00514">
    <property type="entry name" value="Ribosomal_bL35"/>
    <property type="match status" value="1"/>
</dbReference>
<feature type="region of interest" description="Disordered" evidence="5">
    <location>
        <begin position="112"/>
        <end position="132"/>
    </location>
</feature>
<evidence type="ECO:0000256" key="1">
    <source>
        <dbReference type="ARBA" id="ARBA00006598"/>
    </source>
</evidence>
<accession>A0A7S0QUA2</accession>
<dbReference type="PANTHER" id="PTHR33343:SF1">
    <property type="entry name" value="LARGE RIBOSOMAL SUBUNIT PROTEIN BL35M"/>
    <property type="match status" value="1"/>
</dbReference>
<feature type="compositionally biased region" description="Basic residues" evidence="5">
    <location>
        <begin position="76"/>
        <end position="94"/>
    </location>
</feature>
<dbReference type="InterPro" id="IPR021137">
    <property type="entry name" value="Ribosomal_bL35-like"/>
</dbReference>
<dbReference type="SUPFAM" id="SSF143034">
    <property type="entry name" value="L35p-like"/>
    <property type="match status" value="1"/>
</dbReference>
<dbReference type="InterPro" id="IPR037229">
    <property type="entry name" value="Ribosomal_bL35_sf"/>
</dbReference>
<evidence type="ECO:0000313" key="6">
    <source>
        <dbReference type="EMBL" id="CAD8648585.1"/>
    </source>
</evidence>
<dbReference type="PANTHER" id="PTHR33343">
    <property type="entry name" value="54S RIBOSOMAL PROTEIN BL35M"/>
    <property type="match status" value="1"/>
</dbReference>
<evidence type="ECO:0000256" key="4">
    <source>
        <dbReference type="RuleBase" id="RU000568"/>
    </source>
</evidence>
<name>A0A7S0QUA2_9CHLO</name>
<dbReference type="PRINTS" id="PR00064">
    <property type="entry name" value="RIBOSOMALL35"/>
</dbReference>
<dbReference type="Pfam" id="PF01632">
    <property type="entry name" value="Ribosomal_L35p"/>
    <property type="match status" value="1"/>
</dbReference>
<dbReference type="Gene3D" id="4.10.410.60">
    <property type="match status" value="1"/>
</dbReference>
<proteinExistence type="inferred from homology"/>
<organism evidence="6">
    <name type="scientific">Pyramimonas obovata</name>
    <dbReference type="NCBI Taxonomy" id="1411642"/>
    <lineage>
        <taxon>Eukaryota</taxon>
        <taxon>Viridiplantae</taxon>
        <taxon>Chlorophyta</taxon>
        <taxon>Pyramimonadophyceae</taxon>
        <taxon>Pyramimonadales</taxon>
        <taxon>Pyramimonadaceae</taxon>
        <taxon>Pyramimonas</taxon>
        <taxon>Pyramimonas incertae sedis</taxon>
    </lineage>
</organism>
<sequence>MASVAFQMSSLSLSAPKATLGRSSFGGKQVRLATIRPVQKIETSIEAKQGHNRAGKLKTNKAAAKRFKVTGTGKVMRRQAGKQHLLAKKSPSRKHSLEGECALVPGDYNNAIGQLPHSGIKKPGNQKKCTKP</sequence>
<dbReference type="InterPro" id="IPR018265">
    <property type="entry name" value="Ribosomal_bL35_CS"/>
</dbReference>
<dbReference type="InterPro" id="IPR001706">
    <property type="entry name" value="Ribosomal_bL35"/>
</dbReference>
<reference evidence="6" key="1">
    <citation type="submission" date="2021-01" db="EMBL/GenBank/DDBJ databases">
        <authorList>
            <person name="Corre E."/>
            <person name="Pelletier E."/>
            <person name="Niang G."/>
            <person name="Scheremetjew M."/>
            <person name="Finn R."/>
            <person name="Kale V."/>
            <person name="Holt S."/>
            <person name="Cochrane G."/>
            <person name="Meng A."/>
            <person name="Brown T."/>
            <person name="Cohen L."/>
        </authorList>
    </citation>
    <scope>NUCLEOTIDE SEQUENCE</scope>
    <source>
        <strain evidence="6">CCMP722</strain>
    </source>
</reference>